<dbReference type="EMBL" id="QTTT01000001">
    <property type="protein sequence ID" value="REE98687.1"/>
    <property type="molecule type" value="Genomic_DNA"/>
</dbReference>
<dbReference type="Proteomes" id="UP000256661">
    <property type="component" value="Unassembled WGS sequence"/>
</dbReference>
<dbReference type="EC" id="2.3.1.20" evidence="4 11"/>
<evidence type="ECO:0000259" key="13">
    <source>
        <dbReference type="Pfam" id="PF06974"/>
    </source>
</evidence>
<protein>
    <recommendedName>
        <fullName evidence="4 11">Diacylglycerol O-acyltransferase</fullName>
        <ecNumber evidence="4 11">2.3.1.20</ecNumber>
    </recommendedName>
</protein>
<keyword evidence="7 11" id="KW-0319">Glycerol metabolism</keyword>
<accession>A0A3D9SSV2</accession>
<dbReference type="PANTHER" id="PTHR31650:SF1">
    <property type="entry name" value="WAX ESTER SYNTHASE_DIACYLGLYCEROL ACYLTRANSFERASE 4-RELATED"/>
    <property type="match status" value="1"/>
</dbReference>
<evidence type="ECO:0000256" key="5">
    <source>
        <dbReference type="ARBA" id="ARBA00022516"/>
    </source>
</evidence>
<evidence type="ECO:0000256" key="1">
    <source>
        <dbReference type="ARBA" id="ARBA00004771"/>
    </source>
</evidence>
<dbReference type="GO" id="GO:0001666">
    <property type="term" value="P:response to hypoxia"/>
    <property type="evidence" value="ECO:0007669"/>
    <property type="project" value="TreeGrafter"/>
</dbReference>
<dbReference type="InterPro" id="IPR009721">
    <property type="entry name" value="O-acyltransferase_WSD1_C"/>
</dbReference>
<comment type="similarity">
    <text evidence="3 11">Belongs to the long-chain O-acyltransferase family.</text>
</comment>
<keyword evidence="9 11" id="KW-0012">Acyltransferase</keyword>
<organism evidence="14 15">
    <name type="scientific">Thermomonospora umbrina</name>
    <dbReference type="NCBI Taxonomy" id="111806"/>
    <lineage>
        <taxon>Bacteria</taxon>
        <taxon>Bacillati</taxon>
        <taxon>Actinomycetota</taxon>
        <taxon>Actinomycetes</taxon>
        <taxon>Streptosporangiales</taxon>
        <taxon>Thermomonosporaceae</taxon>
        <taxon>Thermomonospora</taxon>
    </lineage>
</organism>
<evidence type="ECO:0000256" key="3">
    <source>
        <dbReference type="ARBA" id="ARBA00009587"/>
    </source>
</evidence>
<dbReference type="Pfam" id="PF03007">
    <property type="entry name" value="WS_DGAT_cat"/>
    <property type="match status" value="1"/>
</dbReference>
<dbReference type="InterPro" id="IPR045034">
    <property type="entry name" value="O-acyltransferase_WSD1-like"/>
</dbReference>
<dbReference type="UniPathway" id="UPA00282"/>
<keyword evidence="5 11" id="KW-0444">Lipid biosynthesis</keyword>
<evidence type="ECO:0000313" key="15">
    <source>
        <dbReference type="Proteomes" id="UP000256661"/>
    </source>
</evidence>
<evidence type="ECO:0000256" key="10">
    <source>
        <dbReference type="ARBA" id="ARBA00048109"/>
    </source>
</evidence>
<feature type="domain" description="O-acyltransferase WSD1 C-terminal" evidence="13">
    <location>
        <begin position="328"/>
        <end position="479"/>
    </location>
</feature>
<comment type="pathway">
    <text evidence="1 11">Glycerolipid metabolism; triacylglycerol biosynthesis.</text>
</comment>
<dbReference type="AlphaFoldDB" id="A0A3D9SSV2"/>
<evidence type="ECO:0000256" key="7">
    <source>
        <dbReference type="ARBA" id="ARBA00022798"/>
    </source>
</evidence>
<dbReference type="PANTHER" id="PTHR31650">
    <property type="entry name" value="O-ACYLTRANSFERASE (WSD1-LIKE) FAMILY PROTEIN"/>
    <property type="match status" value="1"/>
</dbReference>
<dbReference type="GO" id="GO:0006071">
    <property type="term" value="P:glycerol metabolic process"/>
    <property type="evidence" value="ECO:0007669"/>
    <property type="project" value="UniProtKB-KW"/>
</dbReference>
<gene>
    <name evidence="14" type="ORF">DFJ69_4180</name>
</gene>
<dbReference type="NCBIfam" id="TIGR02946">
    <property type="entry name" value="acyl_WS_DGAT"/>
    <property type="match status" value="1"/>
</dbReference>
<dbReference type="GO" id="GO:0005886">
    <property type="term" value="C:plasma membrane"/>
    <property type="evidence" value="ECO:0007669"/>
    <property type="project" value="TreeGrafter"/>
</dbReference>
<dbReference type="GO" id="GO:0071731">
    <property type="term" value="P:response to nitric oxide"/>
    <property type="evidence" value="ECO:0007669"/>
    <property type="project" value="TreeGrafter"/>
</dbReference>
<name>A0A3D9SSV2_9ACTN</name>
<evidence type="ECO:0000256" key="11">
    <source>
        <dbReference type="RuleBase" id="RU361241"/>
    </source>
</evidence>
<dbReference type="GO" id="GO:0004144">
    <property type="term" value="F:diacylglycerol O-acyltransferase activity"/>
    <property type="evidence" value="ECO:0007669"/>
    <property type="project" value="UniProtKB-EC"/>
</dbReference>
<evidence type="ECO:0000313" key="14">
    <source>
        <dbReference type="EMBL" id="REE98687.1"/>
    </source>
</evidence>
<evidence type="ECO:0000256" key="9">
    <source>
        <dbReference type="ARBA" id="ARBA00023315"/>
    </source>
</evidence>
<evidence type="ECO:0000256" key="4">
    <source>
        <dbReference type="ARBA" id="ARBA00013244"/>
    </source>
</evidence>
<keyword evidence="15" id="KW-1185">Reference proteome</keyword>
<dbReference type="GO" id="GO:0019432">
    <property type="term" value="P:triglyceride biosynthetic process"/>
    <property type="evidence" value="ECO:0007669"/>
    <property type="project" value="UniProtKB-UniPathway"/>
</dbReference>
<evidence type="ECO:0000256" key="6">
    <source>
        <dbReference type="ARBA" id="ARBA00022679"/>
    </source>
</evidence>
<dbReference type="GO" id="GO:0051701">
    <property type="term" value="P:biological process involved in interaction with host"/>
    <property type="evidence" value="ECO:0007669"/>
    <property type="project" value="TreeGrafter"/>
</dbReference>
<dbReference type="InterPro" id="IPR014292">
    <property type="entry name" value="Acyl_transf_WS/DGAT"/>
</dbReference>
<comment type="pathway">
    <text evidence="2">Lipid metabolism.</text>
</comment>
<dbReference type="Pfam" id="PF06974">
    <property type="entry name" value="WS_DGAT_C"/>
    <property type="match status" value="1"/>
</dbReference>
<dbReference type="InterPro" id="IPR004255">
    <property type="entry name" value="O-acyltransferase_WSD1_N"/>
</dbReference>
<evidence type="ECO:0000256" key="8">
    <source>
        <dbReference type="ARBA" id="ARBA00023098"/>
    </source>
</evidence>
<reference evidence="14 15" key="1">
    <citation type="submission" date="2018-08" db="EMBL/GenBank/DDBJ databases">
        <title>Sequencing the genomes of 1000 actinobacteria strains.</title>
        <authorList>
            <person name="Klenk H.-P."/>
        </authorList>
    </citation>
    <scope>NUCLEOTIDE SEQUENCE [LARGE SCALE GENOMIC DNA]</scope>
    <source>
        <strain evidence="14 15">DSM 43927</strain>
    </source>
</reference>
<proteinExistence type="inferred from homology"/>
<dbReference type="OrthoDB" id="9810950at2"/>
<dbReference type="RefSeq" id="WP_116024112.1">
    <property type="nucleotide sequence ID" value="NZ_QTTT01000001.1"/>
</dbReference>
<dbReference type="SUPFAM" id="SSF52777">
    <property type="entry name" value="CoA-dependent acyltransferases"/>
    <property type="match status" value="2"/>
</dbReference>
<evidence type="ECO:0000259" key="12">
    <source>
        <dbReference type="Pfam" id="PF03007"/>
    </source>
</evidence>
<comment type="caution">
    <text evidence="14">The sequence shown here is derived from an EMBL/GenBank/DDBJ whole genome shotgun (WGS) entry which is preliminary data.</text>
</comment>
<feature type="domain" description="O-acyltransferase WSD1-like N-terminal" evidence="12">
    <location>
        <begin position="4"/>
        <end position="284"/>
    </location>
</feature>
<keyword evidence="8 11" id="KW-0443">Lipid metabolism</keyword>
<sequence length="484" mass="51738">MRQLTAVDANFLNVETGTMPTHIAGVGILDPASCPGGRLTAGQVIDLVRERAHLAARPLRRRLVAVPLGLDRPYWEDDPDFDPARHVFEVGLPSPGTVAQLADVVAMLHERPLDRHRPLWELVLIQGLEGGRTAVYIKVHHAAVDGVLAAETLAALLDISPEPRDLPPDDVPLQQAPTMAGRVGAGLLRAAVQPLRGARMLARTAPYLDEVPGLAQLPGVGSFARALQGALGRDGVPPVPRTVAPPTPFNGTIGSRRAVAFGALPLDEVKRIRASLGGSVNDVVMSLVAAAVRRWLDKRGALPDQPLVAAVPVSLRRRRTAEAAAQAGNQVSAMVTPLATHLDDPAERFETVRGDMSAAKRRFAQSSGGWLEGLSELLPTPLAGPLLRLALQAVPGEHVRPINLMVSNVPGPTFPLYLRGARVLGYFPISVVSDFTGGLNITVLSYDGRLDIGIVTCRTMIPDPWELIDYLDDALEELKGLIEP</sequence>
<evidence type="ECO:0000256" key="2">
    <source>
        <dbReference type="ARBA" id="ARBA00005189"/>
    </source>
</evidence>
<keyword evidence="6 11" id="KW-0808">Transferase</keyword>
<comment type="catalytic activity">
    <reaction evidence="10 11">
        <text>an acyl-CoA + a 1,2-diacyl-sn-glycerol = a triacyl-sn-glycerol + CoA</text>
        <dbReference type="Rhea" id="RHEA:10868"/>
        <dbReference type="ChEBI" id="CHEBI:17815"/>
        <dbReference type="ChEBI" id="CHEBI:57287"/>
        <dbReference type="ChEBI" id="CHEBI:58342"/>
        <dbReference type="ChEBI" id="CHEBI:64615"/>
        <dbReference type="EC" id="2.3.1.20"/>
    </reaction>
</comment>